<gene>
    <name evidence="1" type="ORF">FC701_09195</name>
</gene>
<evidence type="ECO:0000313" key="2">
    <source>
        <dbReference type="Proteomes" id="UP000305524"/>
    </source>
</evidence>
<organism evidence="1 2">
    <name type="scientific">Bacillus mycoides</name>
    <dbReference type="NCBI Taxonomy" id="1405"/>
    <lineage>
        <taxon>Bacteria</taxon>
        <taxon>Bacillati</taxon>
        <taxon>Bacillota</taxon>
        <taxon>Bacilli</taxon>
        <taxon>Bacillales</taxon>
        <taxon>Bacillaceae</taxon>
        <taxon>Bacillus</taxon>
        <taxon>Bacillus cereus group</taxon>
    </lineage>
</organism>
<evidence type="ECO:0000313" key="1">
    <source>
        <dbReference type="EMBL" id="TKI85662.1"/>
    </source>
</evidence>
<protein>
    <submittedName>
        <fullName evidence="1">Uncharacterized protein</fullName>
    </submittedName>
</protein>
<sequence>MSKSFVIRNQRSLNGQSTNAVIVTLKSWQALVDALEGKYYSYKDTYLEDMINQMSYEERIADIDGFFAQAKPSFSRHTISKTMGRKHKLYGITNADLEVFLY</sequence>
<comment type="caution">
    <text evidence="1">The sequence shown here is derived from an EMBL/GenBank/DDBJ whole genome shotgun (WGS) entry which is preliminary data.</text>
</comment>
<feature type="non-terminal residue" evidence="1">
    <location>
        <position position="102"/>
    </location>
</feature>
<dbReference type="AlphaFoldDB" id="A0A4U3ADR9"/>
<proteinExistence type="predicted"/>
<dbReference type="Proteomes" id="UP000305524">
    <property type="component" value="Unassembled WGS sequence"/>
</dbReference>
<accession>A0A4U3ADR9</accession>
<name>A0A4U3ADR9_BACMY</name>
<dbReference type="EMBL" id="SZOD01000175">
    <property type="protein sequence ID" value="TKI85662.1"/>
    <property type="molecule type" value="Genomic_DNA"/>
</dbReference>
<reference evidence="1 2" key="1">
    <citation type="journal article" date="2019" name="Environ. Microbiol.">
        <title>An active ?-lactamase is a part of an orchestrated cell wall stress resistance network of Bacillus subtilis and related rhizosphere species.</title>
        <authorList>
            <person name="Bucher T."/>
            <person name="Keren-Paz A."/>
            <person name="Hausser J."/>
            <person name="Olender T."/>
            <person name="Cytryn E."/>
            <person name="Kolodkin-Gal I."/>
        </authorList>
    </citation>
    <scope>NUCLEOTIDE SEQUENCE [LARGE SCALE GENOMIC DNA]</scope>
    <source>
        <strain evidence="1 2">I186</strain>
    </source>
</reference>